<protein>
    <recommendedName>
        <fullName evidence="3">Calcineurin-like phosphoesterase domain-containing protein</fullName>
    </recommendedName>
</protein>
<dbReference type="Gene3D" id="3.60.21.10">
    <property type="match status" value="1"/>
</dbReference>
<sequence length="252" mass="27964">MRAPLTSITLPGRHQREAASELRAIHNPKAKSSRPSNPLRVVCISDTDNARPILPPGDLLIHARDLTENGSFDEPHTCKVIIAGNHDVLLDEAFLPKYPERRYGQTKTKADLDWGSVIYLEDNCVTLDFPQAESIGDVSPSSQPRRLTIFGRCFYLAEEIAQILPHLVVFGHIHVSYGREDVVLDGVQRAYEVMTGWAGWMTVGWMAILVLLAKLKGLVLPNRDQEGTVFVNASVVSGSRNTLTNEPIVVEF</sequence>
<name>A0A9P9GJ51_FUSSL</name>
<dbReference type="PANTHER" id="PTHR12905">
    <property type="entry name" value="METALLOPHOSPHOESTERASE"/>
    <property type="match status" value="1"/>
</dbReference>
<dbReference type="PANTHER" id="PTHR12905:SF0">
    <property type="entry name" value="CALCINEURIN-LIKE PHOSPHOESTERASE DOMAIN-CONTAINING PROTEIN"/>
    <property type="match status" value="1"/>
</dbReference>
<reference evidence="1" key="1">
    <citation type="journal article" date="2021" name="Nat. Commun.">
        <title>Genetic determinants of endophytism in the Arabidopsis root mycobiome.</title>
        <authorList>
            <person name="Mesny F."/>
            <person name="Miyauchi S."/>
            <person name="Thiergart T."/>
            <person name="Pickel B."/>
            <person name="Atanasova L."/>
            <person name="Karlsson M."/>
            <person name="Huettel B."/>
            <person name="Barry K.W."/>
            <person name="Haridas S."/>
            <person name="Chen C."/>
            <person name="Bauer D."/>
            <person name="Andreopoulos W."/>
            <person name="Pangilinan J."/>
            <person name="LaButti K."/>
            <person name="Riley R."/>
            <person name="Lipzen A."/>
            <person name="Clum A."/>
            <person name="Drula E."/>
            <person name="Henrissat B."/>
            <person name="Kohler A."/>
            <person name="Grigoriev I.V."/>
            <person name="Martin F.M."/>
            <person name="Hacquard S."/>
        </authorList>
    </citation>
    <scope>NUCLEOTIDE SEQUENCE</scope>
    <source>
        <strain evidence="1">FSSC 5 MPI-SDFR-AT-0091</strain>
    </source>
</reference>
<dbReference type="EMBL" id="JAGTJS010000020">
    <property type="protein sequence ID" value="KAH7240528.1"/>
    <property type="molecule type" value="Genomic_DNA"/>
</dbReference>
<evidence type="ECO:0000313" key="1">
    <source>
        <dbReference type="EMBL" id="KAH7240528.1"/>
    </source>
</evidence>
<dbReference type="InterPro" id="IPR029052">
    <property type="entry name" value="Metallo-depent_PP-like"/>
</dbReference>
<keyword evidence="2" id="KW-1185">Reference proteome</keyword>
<organism evidence="1 2">
    <name type="scientific">Fusarium solani</name>
    <name type="common">Filamentous fungus</name>
    <dbReference type="NCBI Taxonomy" id="169388"/>
    <lineage>
        <taxon>Eukaryota</taxon>
        <taxon>Fungi</taxon>
        <taxon>Dikarya</taxon>
        <taxon>Ascomycota</taxon>
        <taxon>Pezizomycotina</taxon>
        <taxon>Sordariomycetes</taxon>
        <taxon>Hypocreomycetidae</taxon>
        <taxon>Hypocreales</taxon>
        <taxon>Nectriaceae</taxon>
        <taxon>Fusarium</taxon>
        <taxon>Fusarium solani species complex</taxon>
    </lineage>
</organism>
<dbReference type="AlphaFoldDB" id="A0A9P9GJ51"/>
<gene>
    <name evidence="1" type="ORF">B0J15DRAFT_538122</name>
</gene>
<evidence type="ECO:0008006" key="3">
    <source>
        <dbReference type="Google" id="ProtNLM"/>
    </source>
</evidence>
<proteinExistence type="predicted"/>
<comment type="caution">
    <text evidence="1">The sequence shown here is derived from an EMBL/GenBank/DDBJ whole genome shotgun (WGS) entry which is preliminary data.</text>
</comment>
<evidence type="ECO:0000313" key="2">
    <source>
        <dbReference type="Proteomes" id="UP000736672"/>
    </source>
</evidence>
<dbReference type="SUPFAM" id="SSF56300">
    <property type="entry name" value="Metallo-dependent phosphatases"/>
    <property type="match status" value="1"/>
</dbReference>
<accession>A0A9P9GJ51</accession>
<dbReference type="InterPro" id="IPR051693">
    <property type="entry name" value="UPF0046_metallophosphoest"/>
</dbReference>
<dbReference type="OrthoDB" id="630188at2759"/>
<dbReference type="Proteomes" id="UP000736672">
    <property type="component" value="Unassembled WGS sequence"/>
</dbReference>